<evidence type="ECO:0000256" key="1">
    <source>
        <dbReference type="SAM" id="MobiDB-lite"/>
    </source>
</evidence>
<dbReference type="Proteomes" id="UP001079535">
    <property type="component" value="Unassembled WGS sequence"/>
</dbReference>
<dbReference type="EMBL" id="JAPRAY010000003">
    <property type="protein sequence ID" value="MCZ0666514.1"/>
    <property type="molecule type" value="Genomic_DNA"/>
</dbReference>
<comment type="caution">
    <text evidence="2">The sequence shown here is derived from an EMBL/GenBank/DDBJ whole genome shotgun (WGS) entry which is preliminary data.</text>
</comment>
<proteinExistence type="predicted"/>
<accession>A0A9Q4HTS1</accession>
<name>A0A9Q4HTS1_MEDGN</name>
<feature type="region of interest" description="Disordered" evidence="1">
    <location>
        <begin position="491"/>
        <end position="534"/>
    </location>
</feature>
<protein>
    <submittedName>
        <fullName evidence="2">Uncharacterized protein</fullName>
    </submittedName>
</protein>
<gene>
    <name evidence="2" type="ORF">OZZ17_03040</name>
</gene>
<evidence type="ECO:0000313" key="2">
    <source>
        <dbReference type="EMBL" id="MCZ0666514.1"/>
    </source>
</evidence>
<reference evidence="2" key="1">
    <citation type="submission" date="2022-11" db="EMBL/GenBank/DDBJ databases">
        <title>Temperate bacteriophages infecting mucin-degrading bacterium Ruminococcus gnavus from the human gut.</title>
        <authorList>
            <person name="Buttimer C."/>
        </authorList>
    </citation>
    <scope>NUCLEOTIDE SEQUENCE</scope>
    <source>
        <strain evidence="2">CCUG 49994</strain>
    </source>
</reference>
<sequence>MPEVNKEQSVEIQNESSPTANIYEFNSFVSPMDISSLFSCGIYDYFSKEEIDSILRDPIGNHDTAIRLSNFVYTKNGIVSNSVDYMTALPCLDRILISKNKRNTKTVQANKALMKSTLEKIDDKQFIRNALFTCMLDGIAFFYFETKKKNYDKSKFMTDYDVENIVEINEVGINATIISLPWRYTKIVGKKNGRYVLAFNLRYFDDYTGEKLERKLRKYPEEIVKAYNSRKNGTTGGDWVVLDNNHTMCRKIKCKDSEPWGRSLIIAALADVLYKDYFTDTKRNVLDEINNKIIYQTFPEGKDKGTSSLTEKQQEQQHATVRQAVMNKNSRGGISFFSVAAGTKLDSIDVSTDIFDSKNESDLNDQISLDLGISSALIGAMTTGNYGASQSNLEMITAQLYTWVYEWQNELNYVINKNIIQNDKNRIEVYYFPTSFVNRKNFFEMMSKLYTDSGGSMSFLVASTGVDPDAYFSVLDEEIESGVFEKYKPHQTSWTMNGSNSDNAKKPETDNPTENTIKSRESGGNLNPSPSDNK</sequence>
<feature type="compositionally biased region" description="Polar residues" evidence="1">
    <location>
        <begin position="491"/>
        <end position="502"/>
    </location>
</feature>
<dbReference type="RefSeq" id="WP_268803351.1">
    <property type="nucleotide sequence ID" value="NZ_JAPRAY010000003.1"/>
</dbReference>
<dbReference type="AlphaFoldDB" id="A0A9Q4HTS1"/>
<feature type="compositionally biased region" description="Polar residues" evidence="1">
    <location>
        <begin position="510"/>
        <end position="534"/>
    </location>
</feature>
<organism evidence="2 3">
    <name type="scientific">Mediterraneibacter gnavus</name>
    <name type="common">Ruminococcus gnavus</name>
    <dbReference type="NCBI Taxonomy" id="33038"/>
    <lineage>
        <taxon>Bacteria</taxon>
        <taxon>Bacillati</taxon>
        <taxon>Bacillota</taxon>
        <taxon>Clostridia</taxon>
        <taxon>Lachnospirales</taxon>
        <taxon>Lachnospiraceae</taxon>
        <taxon>Mediterraneibacter</taxon>
    </lineage>
</organism>
<evidence type="ECO:0000313" key="3">
    <source>
        <dbReference type="Proteomes" id="UP001079535"/>
    </source>
</evidence>